<dbReference type="InterPro" id="IPR025056">
    <property type="entry name" value="DUF3993"/>
</dbReference>
<keyword evidence="3" id="KW-1185">Reference proteome</keyword>
<evidence type="ECO:0000313" key="3">
    <source>
        <dbReference type="Proteomes" id="UP001646157"/>
    </source>
</evidence>
<dbReference type="RefSeq" id="WP_205173838.1">
    <property type="nucleotide sequence ID" value="NZ_JAFBDZ010000003.1"/>
</dbReference>
<feature type="signal peptide" evidence="1">
    <location>
        <begin position="1"/>
        <end position="26"/>
    </location>
</feature>
<reference evidence="2 3" key="1">
    <citation type="submission" date="2021-01" db="EMBL/GenBank/DDBJ databases">
        <title>Genomic Encyclopedia of Type Strains, Phase IV (KMG-IV): sequencing the most valuable type-strain genomes for metagenomic binning, comparative biology and taxonomic classification.</title>
        <authorList>
            <person name="Goeker M."/>
        </authorList>
    </citation>
    <scope>NUCLEOTIDE SEQUENCE [LARGE SCALE GENOMIC DNA]</scope>
    <source>
        <strain evidence="2 3">DSM 24834</strain>
    </source>
</reference>
<protein>
    <recommendedName>
        <fullName evidence="4">DUF3993 domain-containing protein</fullName>
    </recommendedName>
</protein>
<evidence type="ECO:0008006" key="4">
    <source>
        <dbReference type="Google" id="ProtNLM"/>
    </source>
</evidence>
<accession>A0ABS2NFK8</accession>
<name>A0ABS2NFK8_9BACI</name>
<dbReference type="Pfam" id="PF13158">
    <property type="entry name" value="DUF3993"/>
    <property type="match status" value="1"/>
</dbReference>
<gene>
    <name evidence="2" type="ORF">JOC86_003192</name>
</gene>
<evidence type="ECO:0000313" key="2">
    <source>
        <dbReference type="EMBL" id="MBM7586640.1"/>
    </source>
</evidence>
<keyword evidence="1" id="KW-0732">Signal</keyword>
<sequence length="244" mass="28541">MKTRKLLFLTVIIFSLLLTGILPASAEEPIKSKMVTHVQEAFNAQVSLSEKPRSLSQIDNILDEYFTEEFQKKFIRDNVVQGEGGYFTLGSDFAPHYIPFFKYEQMEMVLHEEKLYVLEYLTYEEGPVSFENGYEAVVFEKERGEWKINEITTQLPEKILQYLNGENVDQNEQKGNSNNEIMEDQGKMEVETDQPPITLELEPVNKEVFTVNTVFQTYLPQWVKNCLRFQENFNKHKMQPTDIL</sequence>
<evidence type="ECO:0000256" key="1">
    <source>
        <dbReference type="SAM" id="SignalP"/>
    </source>
</evidence>
<dbReference type="Proteomes" id="UP001646157">
    <property type="component" value="Unassembled WGS sequence"/>
</dbReference>
<proteinExistence type="predicted"/>
<comment type="caution">
    <text evidence="2">The sequence shown here is derived from an EMBL/GenBank/DDBJ whole genome shotgun (WGS) entry which is preliminary data.</text>
</comment>
<feature type="chain" id="PRO_5045638394" description="DUF3993 domain-containing protein" evidence="1">
    <location>
        <begin position="27"/>
        <end position="244"/>
    </location>
</feature>
<organism evidence="2 3">
    <name type="scientific">Rossellomorea pakistanensis</name>
    <dbReference type="NCBI Taxonomy" id="992288"/>
    <lineage>
        <taxon>Bacteria</taxon>
        <taxon>Bacillati</taxon>
        <taxon>Bacillota</taxon>
        <taxon>Bacilli</taxon>
        <taxon>Bacillales</taxon>
        <taxon>Bacillaceae</taxon>
        <taxon>Rossellomorea</taxon>
    </lineage>
</organism>
<dbReference type="EMBL" id="JAFBDZ010000003">
    <property type="protein sequence ID" value="MBM7586640.1"/>
    <property type="molecule type" value="Genomic_DNA"/>
</dbReference>